<reference evidence="1 2" key="1">
    <citation type="submission" date="2019-10" db="EMBL/GenBank/DDBJ databases">
        <title>Nocardia macrotermitis sp. nov. and Nocardia aurantia sp. nov., isolated from the gut of fungus growing-termite Macrotermes natalensis.</title>
        <authorList>
            <person name="Benndorf R."/>
            <person name="Schwitalla J."/>
            <person name="Martin K."/>
            <person name="De Beer W."/>
            <person name="Kaster A.-K."/>
            <person name="Vollmers J."/>
            <person name="Poulsen M."/>
            <person name="Beemelmanns C."/>
        </authorList>
    </citation>
    <scope>NUCLEOTIDE SEQUENCE [LARGE SCALE GENOMIC DNA]</scope>
    <source>
        <strain evidence="1 2">RB20</strain>
    </source>
</reference>
<comment type="caution">
    <text evidence="1">The sequence shown here is derived from an EMBL/GenBank/DDBJ whole genome shotgun (WGS) entry which is preliminary data.</text>
</comment>
<proteinExistence type="predicted"/>
<dbReference type="AlphaFoldDB" id="A0A7K0D2L1"/>
<evidence type="ECO:0000313" key="1">
    <source>
        <dbReference type="EMBL" id="MQY19492.1"/>
    </source>
</evidence>
<dbReference type="OrthoDB" id="4549006at2"/>
<protein>
    <submittedName>
        <fullName evidence="1">Uncharacterized protein</fullName>
    </submittedName>
</protein>
<evidence type="ECO:0000313" key="2">
    <source>
        <dbReference type="Proteomes" id="UP000438448"/>
    </source>
</evidence>
<organism evidence="1 2">
    <name type="scientific">Nocardia macrotermitis</name>
    <dbReference type="NCBI Taxonomy" id="2585198"/>
    <lineage>
        <taxon>Bacteria</taxon>
        <taxon>Bacillati</taxon>
        <taxon>Actinomycetota</taxon>
        <taxon>Actinomycetes</taxon>
        <taxon>Mycobacteriales</taxon>
        <taxon>Nocardiaceae</taxon>
        <taxon>Nocardia</taxon>
    </lineage>
</organism>
<gene>
    <name evidence="1" type="ORF">NRB20_25820</name>
</gene>
<keyword evidence="2" id="KW-1185">Reference proteome</keyword>
<name>A0A7K0D2L1_9NOCA</name>
<dbReference type="RefSeq" id="WP_153410219.1">
    <property type="nucleotide sequence ID" value="NZ_WEGK01000004.1"/>
</dbReference>
<dbReference type="EMBL" id="WEGK01000004">
    <property type="protein sequence ID" value="MQY19492.1"/>
    <property type="molecule type" value="Genomic_DNA"/>
</dbReference>
<sequence>MTDASKSSNTGPLASLITEAQNGNLSVSFDKSDVVVNADEFVYIERDCQAMKQKIQDLQRIADRIANRSDWGLGDRTDGLTSAPTLVSRFRSKAAKAGIAATDSDDNVYDILSAHYKIIDDLETLHRTIAEKFVNADTEFAAEYNRLKADLPKSPISTNIQPGIVVSGVGKSI</sequence>
<accession>A0A7K0D2L1</accession>
<dbReference type="Proteomes" id="UP000438448">
    <property type="component" value="Unassembled WGS sequence"/>
</dbReference>